<evidence type="ECO:0000256" key="5">
    <source>
        <dbReference type="PROSITE-ProRule" id="PRU00108"/>
    </source>
</evidence>
<feature type="domain" description="Homeobox" evidence="8">
    <location>
        <begin position="1"/>
        <end position="44"/>
    </location>
</feature>
<evidence type="ECO:0000313" key="10">
    <source>
        <dbReference type="Proteomes" id="UP000007875"/>
    </source>
</evidence>
<dbReference type="Proteomes" id="UP000007875">
    <property type="component" value="Unassembled WGS sequence"/>
</dbReference>
<dbReference type="AlphaFoldDB" id="H2Z1L2"/>
<dbReference type="InterPro" id="IPR050453">
    <property type="entry name" value="LIM_Homeobox_TF"/>
</dbReference>
<dbReference type="InterPro" id="IPR001356">
    <property type="entry name" value="HD"/>
</dbReference>
<feature type="DNA-binding region" description="Homeobox" evidence="5">
    <location>
        <begin position="3"/>
        <end position="45"/>
    </location>
</feature>
<comment type="subcellular location">
    <subcellularLocation>
        <location evidence="1 5 6">Nucleus</location>
    </subcellularLocation>
</comment>
<keyword evidence="4 5" id="KW-0539">Nucleus</keyword>
<feature type="compositionally biased region" description="Polar residues" evidence="7">
    <location>
        <begin position="49"/>
        <end position="63"/>
    </location>
</feature>
<dbReference type="Pfam" id="PF00046">
    <property type="entry name" value="Homeodomain"/>
    <property type="match status" value="1"/>
</dbReference>
<protein>
    <recommendedName>
        <fullName evidence="8">Homeobox domain-containing protein</fullName>
    </recommendedName>
</protein>
<dbReference type="SMART" id="SM00389">
    <property type="entry name" value="HOX"/>
    <property type="match status" value="1"/>
</dbReference>
<keyword evidence="3 5" id="KW-0371">Homeobox</keyword>
<dbReference type="Ensembl" id="ENSCSAVT00000011607.1">
    <property type="protein sequence ID" value="ENSCSAVP00000011474.1"/>
    <property type="gene ID" value="ENSCSAVG00000006725.1"/>
</dbReference>
<dbReference type="PANTHER" id="PTHR24208:SF168">
    <property type="entry name" value="PROTEIN APTEROUS"/>
    <property type="match status" value="1"/>
</dbReference>
<dbReference type="InterPro" id="IPR017970">
    <property type="entry name" value="Homeobox_CS"/>
</dbReference>
<evidence type="ECO:0000256" key="2">
    <source>
        <dbReference type="ARBA" id="ARBA00023125"/>
    </source>
</evidence>
<name>H2Z1L2_CIOSA</name>
<organism evidence="9 10">
    <name type="scientific">Ciona savignyi</name>
    <name type="common">Pacific transparent sea squirt</name>
    <dbReference type="NCBI Taxonomy" id="51511"/>
    <lineage>
        <taxon>Eukaryota</taxon>
        <taxon>Metazoa</taxon>
        <taxon>Chordata</taxon>
        <taxon>Tunicata</taxon>
        <taxon>Ascidiacea</taxon>
        <taxon>Phlebobranchia</taxon>
        <taxon>Cionidae</taxon>
        <taxon>Ciona</taxon>
    </lineage>
</organism>
<dbReference type="CDD" id="cd00086">
    <property type="entry name" value="homeodomain"/>
    <property type="match status" value="1"/>
</dbReference>
<evidence type="ECO:0000259" key="8">
    <source>
        <dbReference type="PROSITE" id="PS50071"/>
    </source>
</evidence>
<dbReference type="eggNOG" id="KOG0490">
    <property type="taxonomic scope" value="Eukaryota"/>
</dbReference>
<keyword evidence="10" id="KW-1185">Reference proteome</keyword>
<evidence type="ECO:0000256" key="1">
    <source>
        <dbReference type="ARBA" id="ARBA00004123"/>
    </source>
</evidence>
<evidence type="ECO:0000256" key="7">
    <source>
        <dbReference type="SAM" id="MobiDB-lite"/>
    </source>
</evidence>
<reference evidence="9" key="3">
    <citation type="submission" date="2025-09" db="UniProtKB">
        <authorList>
            <consortium name="Ensembl"/>
        </authorList>
    </citation>
    <scope>IDENTIFICATION</scope>
</reference>
<dbReference type="GO" id="GO:0030182">
    <property type="term" value="P:neuron differentiation"/>
    <property type="evidence" value="ECO:0007669"/>
    <property type="project" value="TreeGrafter"/>
</dbReference>
<dbReference type="OMA" id="MKAYFHQ"/>
<dbReference type="GO" id="GO:0000981">
    <property type="term" value="F:DNA-binding transcription factor activity, RNA polymerase II-specific"/>
    <property type="evidence" value="ECO:0007669"/>
    <property type="project" value="InterPro"/>
</dbReference>
<dbReference type="PANTHER" id="PTHR24208">
    <property type="entry name" value="LIM/HOMEOBOX PROTEIN LHX"/>
    <property type="match status" value="1"/>
</dbReference>
<evidence type="ECO:0000256" key="4">
    <source>
        <dbReference type="ARBA" id="ARBA00023242"/>
    </source>
</evidence>
<dbReference type="HOGENOM" id="CLU_1562336_0_0_1"/>
<reference evidence="9" key="2">
    <citation type="submission" date="2025-08" db="UniProtKB">
        <authorList>
            <consortium name="Ensembl"/>
        </authorList>
    </citation>
    <scope>IDENTIFICATION</scope>
</reference>
<evidence type="ECO:0000313" key="9">
    <source>
        <dbReference type="Ensembl" id="ENSCSAVP00000011474.1"/>
    </source>
</evidence>
<dbReference type="PROSITE" id="PS50071">
    <property type="entry name" value="HOMEOBOX_2"/>
    <property type="match status" value="1"/>
</dbReference>
<dbReference type="GeneTree" id="ENSGT00940000165771"/>
<accession>H2Z1L2</accession>
<sequence>MKAYFHQNHNPDAKDLKQLAQETGLTKRVLQVWFQNARAKYRRGRAQQDKSGSQALTKSTGNDVTKPMCESVVAPDSNCSYSITSSIGTSPGSDSYLYDVSSSCEDLRDGKMSPNPNYHSQPLSNQASPLYHQIPYSDAQYMGSTTSLQSIPTTPTLSSTLKSVQAAITSPCSM</sequence>
<dbReference type="GO" id="GO:0000977">
    <property type="term" value="F:RNA polymerase II transcription regulatory region sequence-specific DNA binding"/>
    <property type="evidence" value="ECO:0007669"/>
    <property type="project" value="TreeGrafter"/>
</dbReference>
<evidence type="ECO:0000256" key="6">
    <source>
        <dbReference type="RuleBase" id="RU000682"/>
    </source>
</evidence>
<proteinExistence type="predicted"/>
<dbReference type="InterPro" id="IPR009057">
    <property type="entry name" value="Homeodomain-like_sf"/>
</dbReference>
<dbReference type="GO" id="GO:0005634">
    <property type="term" value="C:nucleus"/>
    <property type="evidence" value="ECO:0007669"/>
    <property type="project" value="UniProtKB-SubCell"/>
</dbReference>
<dbReference type="SUPFAM" id="SSF46689">
    <property type="entry name" value="Homeodomain-like"/>
    <property type="match status" value="1"/>
</dbReference>
<dbReference type="STRING" id="51511.ENSCSAVP00000011474"/>
<feature type="region of interest" description="Disordered" evidence="7">
    <location>
        <begin position="41"/>
        <end position="63"/>
    </location>
</feature>
<dbReference type="InParanoid" id="H2Z1L2"/>
<dbReference type="PROSITE" id="PS00027">
    <property type="entry name" value="HOMEOBOX_1"/>
    <property type="match status" value="1"/>
</dbReference>
<dbReference type="Gene3D" id="1.10.10.60">
    <property type="entry name" value="Homeodomain-like"/>
    <property type="match status" value="1"/>
</dbReference>
<evidence type="ECO:0000256" key="3">
    <source>
        <dbReference type="ARBA" id="ARBA00023155"/>
    </source>
</evidence>
<keyword evidence="2 5" id="KW-0238">DNA-binding</keyword>
<reference evidence="10" key="1">
    <citation type="submission" date="2003-08" db="EMBL/GenBank/DDBJ databases">
        <authorList>
            <person name="Birren B."/>
            <person name="Nusbaum C."/>
            <person name="Abebe A."/>
            <person name="Abouelleil A."/>
            <person name="Adekoya E."/>
            <person name="Ait-zahra M."/>
            <person name="Allen N."/>
            <person name="Allen T."/>
            <person name="An P."/>
            <person name="Anderson M."/>
            <person name="Anderson S."/>
            <person name="Arachchi H."/>
            <person name="Armbruster J."/>
            <person name="Bachantsang P."/>
            <person name="Baldwin J."/>
            <person name="Barry A."/>
            <person name="Bayul T."/>
            <person name="Blitshsteyn B."/>
            <person name="Bloom T."/>
            <person name="Blye J."/>
            <person name="Boguslavskiy L."/>
            <person name="Borowsky M."/>
            <person name="Boukhgalter B."/>
            <person name="Brunache A."/>
            <person name="Butler J."/>
            <person name="Calixte N."/>
            <person name="Calvo S."/>
            <person name="Camarata J."/>
            <person name="Campo K."/>
            <person name="Chang J."/>
            <person name="Cheshatsang Y."/>
            <person name="Citroen M."/>
            <person name="Collymore A."/>
            <person name="Considine T."/>
            <person name="Cook A."/>
            <person name="Cooke P."/>
            <person name="Corum B."/>
            <person name="Cuomo C."/>
            <person name="David R."/>
            <person name="Dawoe T."/>
            <person name="Degray S."/>
            <person name="Dodge S."/>
            <person name="Dooley K."/>
            <person name="Dorje P."/>
            <person name="Dorjee K."/>
            <person name="Dorris L."/>
            <person name="Duffey N."/>
            <person name="Dupes A."/>
            <person name="Elkins T."/>
            <person name="Engels R."/>
            <person name="Erickson J."/>
            <person name="Farina A."/>
            <person name="Faro S."/>
            <person name="Ferreira P."/>
            <person name="Fischer H."/>
            <person name="Fitzgerald M."/>
            <person name="Foley K."/>
            <person name="Gage D."/>
            <person name="Galagan J."/>
            <person name="Gearin G."/>
            <person name="Gnerre S."/>
            <person name="Gnirke A."/>
            <person name="Goyette A."/>
            <person name="Graham J."/>
            <person name="Grandbois E."/>
            <person name="Gyaltsen K."/>
            <person name="Hafez N."/>
            <person name="Hagopian D."/>
            <person name="Hagos B."/>
            <person name="Hall J."/>
            <person name="Hatcher B."/>
            <person name="Heller A."/>
            <person name="Higgins H."/>
            <person name="Honan T."/>
            <person name="Horn A."/>
            <person name="Houde N."/>
            <person name="Hughes L."/>
            <person name="Hulme W."/>
            <person name="Husby E."/>
            <person name="Iliev I."/>
            <person name="Jaffe D."/>
            <person name="Jones C."/>
            <person name="Kamal M."/>
            <person name="Kamat A."/>
            <person name="Kamvysselis M."/>
            <person name="Karlsson E."/>
            <person name="Kells C."/>
            <person name="Kieu A."/>
            <person name="Kisner P."/>
            <person name="Kodira C."/>
            <person name="Kulbokas E."/>
            <person name="Labutti K."/>
            <person name="Lama D."/>
            <person name="Landers T."/>
            <person name="Leger J."/>
            <person name="Levine S."/>
            <person name="Lewis D."/>
            <person name="Lewis T."/>
            <person name="Lindblad-toh K."/>
            <person name="Liu X."/>
            <person name="Lokyitsang T."/>
            <person name="Lokyitsang Y."/>
            <person name="Lucien O."/>
            <person name="Lui A."/>
            <person name="Ma L.J."/>
            <person name="Mabbitt R."/>
            <person name="Macdonald J."/>
            <person name="Maclean C."/>
            <person name="Major J."/>
            <person name="Manning J."/>
            <person name="Marabella R."/>
            <person name="Maru K."/>
            <person name="Matthews C."/>
            <person name="Mauceli E."/>
            <person name="Mccarthy M."/>
            <person name="Mcdonough S."/>
            <person name="Mcghee T."/>
            <person name="Meldrim J."/>
            <person name="Meneus L."/>
            <person name="Mesirov J."/>
            <person name="Mihalev A."/>
            <person name="Mihova T."/>
            <person name="Mikkelsen T."/>
            <person name="Mlenga V."/>
            <person name="Moru K."/>
            <person name="Mozes J."/>
            <person name="Mulrain L."/>
            <person name="Munson G."/>
            <person name="Naylor J."/>
            <person name="Newes C."/>
            <person name="Nguyen C."/>
            <person name="Nguyen N."/>
            <person name="Nguyen T."/>
            <person name="Nicol R."/>
            <person name="Nielsen C."/>
            <person name="Nizzari M."/>
            <person name="Norbu C."/>
            <person name="Norbu N."/>
            <person name="O'donnell P."/>
            <person name="Okoawo O."/>
            <person name="O'leary S."/>
            <person name="Omotosho B."/>
            <person name="O'neill K."/>
            <person name="Osman S."/>
            <person name="Parker S."/>
            <person name="Perrin D."/>
            <person name="Phunkhang P."/>
            <person name="Piqani B."/>
            <person name="Purcell S."/>
            <person name="Rachupka T."/>
            <person name="Ramasamy U."/>
            <person name="Rameau R."/>
            <person name="Ray V."/>
            <person name="Raymond C."/>
            <person name="Retta R."/>
            <person name="Richardson S."/>
            <person name="Rise C."/>
            <person name="Rodriguez J."/>
            <person name="Rogers J."/>
            <person name="Rogov P."/>
            <person name="Rutman M."/>
            <person name="Schupbach R."/>
            <person name="Seaman C."/>
            <person name="Settipalli S."/>
            <person name="Sharpe T."/>
            <person name="Sheridan J."/>
            <person name="Sherpa N."/>
            <person name="Shi J."/>
            <person name="Smirnov S."/>
            <person name="Smith C."/>
            <person name="Sougnez C."/>
            <person name="Spencer B."/>
            <person name="Stalker J."/>
            <person name="Stange-thomann N."/>
            <person name="Stavropoulos S."/>
            <person name="Stetson K."/>
            <person name="Stone C."/>
            <person name="Stone S."/>
            <person name="Stubbs M."/>
            <person name="Talamas J."/>
            <person name="Tchuinga P."/>
            <person name="Tenzing P."/>
            <person name="Tesfaye S."/>
            <person name="Theodore J."/>
            <person name="Thoulutsang Y."/>
            <person name="Topham K."/>
            <person name="Towey S."/>
            <person name="Tsamla T."/>
            <person name="Tsomo N."/>
            <person name="Vallee D."/>
            <person name="Vassiliev H."/>
            <person name="Venkataraman V."/>
            <person name="Vinson J."/>
            <person name="Vo A."/>
            <person name="Wade C."/>
            <person name="Wang S."/>
            <person name="Wangchuk T."/>
            <person name="Wangdi T."/>
            <person name="Whittaker C."/>
            <person name="Wilkinson J."/>
            <person name="Wu Y."/>
            <person name="Wyman D."/>
            <person name="Yadav S."/>
            <person name="Yang S."/>
            <person name="Yang X."/>
            <person name="Yeager S."/>
            <person name="Yee E."/>
            <person name="Young G."/>
            <person name="Zainoun J."/>
            <person name="Zembeck L."/>
            <person name="Zimmer A."/>
            <person name="Zody M."/>
            <person name="Lander E."/>
        </authorList>
    </citation>
    <scope>NUCLEOTIDE SEQUENCE [LARGE SCALE GENOMIC DNA]</scope>
</reference>